<dbReference type="FunFam" id="2.10.230.10:FF:000001">
    <property type="entry name" value="DnaJ subfamily A member 2"/>
    <property type="match status" value="1"/>
</dbReference>
<dbReference type="OMA" id="EKVRIRH"/>
<dbReference type="Gene3D" id="2.10.230.10">
    <property type="entry name" value="Heat shock protein DnaJ, cysteine-rich domain"/>
    <property type="match status" value="1"/>
</dbReference>
<dbReference type="GO" id="GO:0008270">
    <property type="term" value="F:zinc ion binding"/>
    <property type="evidence" value="ECO:0007669"/>
    <property type="project" value="UniProtKB-KW"/>
</dbReference>
<evidence type="ECO:0000256" key="1">
    <source>
        <dbReference type="ARBA" id="ARBA00022723"/>
    </source>
</evidence>
<dbReference type="InterPro" id="IPR036410">
    <property type="entry name" value="HSP_DnaJ_Cys-rich_dom_sf"/>
</dbReference>
<feature type="compositionally biased region" description="Basic and acidic residues" evidence="8">
    <location>
        <begin position="572"/>
        <end position="582"/>
    </location>
</feature>
<dbReference type="GO" id="GO:0005737">
    <property type="term" value="C:cytoplasm"/>
    <property type="evidence" value="ECO:0007669"/>
    <property type="project" value="TreeGrafter"/>
</dbReference>
<evidence type="ECO:0000313" key="12">
    <source>
        <dbReference type="EMBL" id="PBL00882.1"/>
    </source>
</evidence>
<dbReference type="Pfam" id="PF00226">
    <property type="entry name" value="DnaJ"/>
    <property type="match status" value="1"/>
</dbReference>
<dbReference type="SUPFAM" id="SSF82199">
    <property type="entry name" value="SET domain"/>
    <property type="match status" value="1"/>
</dbReference>
<accession>A0A2H3E0C1</accession>
<dbReference type="InterPro" id="IPR001214">
    <property type="entry name" value="SET_dom"/>
</dbReference>
<keyword evidence="2" id="KW-0677">Repeat</keyword>
<dbReference type="PANTHER" id="PTHR43096:SF52">
    <property type="entry name" value="DNAJ HOMOLOG 1, MITOCHONDRIAL-RELATED"/>
    <property type="match status" value="1"/>
</dbReference>
<dbReference type="InParanoid" id="A0A2H3E0C1"/>
<evidence type="ECO:0000259" key="10">
    <source>
        <dbReference type="PROSITE" id="PS50280"/>
    </source>
</evidence>
<dbReference type="Pfam" id="PF00684">
    <property type="entry name" value="DnaJ_CXXCXGXG"/>
    <property type="match status" value="1"/>
</dbReference>
<dbReference type="GO" id="GO:0051082">
    <property type="term" value="F:unfolded protein binding"/>
    <property type="evidence" value="ECO:0007669"/>
    <property type="project" value="InterPro"/>
</dbReference>
<dbReference type="FunFam" id="2.60.260.20:FF:000005">
    <property type="entry name" value="Chaperone protein dnaJ 1, mitochondrial"/>
    <property type="match status" value="1"/>
</dbReference>
<dbReference type="InterPro" id="IPR046341">
    <property type="entry name" value="SET_dom_sf"/>
</dbReference>
<gene>
    <name evidence="12" type="ORF">ARMGADRAFT_1024747</name>
</gene>
<dbReference type="Proteomes" id="UP000217790">
    <property type="component" value="Unassembled WGS sequence"/>
</dbReference>
<dbReference type="Gene3D" id="2.170.270.10">
    <property type="entry name" value="SET domain"/>
    <property type="match status" value="1"/>
</dbReference>
<organism evidence="12 13">
    <name type="scientific">Armillaria gallica</name>
    <name type="common">Bulbous honey fungus</name>
    <name type="synonym">Armillaria bulbosa</name>
    <dbReference type="NCBI Taxonomy" id="47427"/>
    <lineage>
        <taxon>Eukaryota</taxon>
        <taxon>Fungi</taxon>
        <taxon>Dikarya</taxon>
        <taxon>Basidiomycota</taxon>
        <taxon>Agaricomycotina</taxon>
        <taxon>Agaricomycetes</taxon>
        <taxon>Agaricomycetidae</taxon>
        <taxon>Agaricales</taxon>
        <taxon>Marasmiineae</taxon>
        <taxon>Physalacriaceae</taxon>
        <taxon>Armillaria</taxon>
    </lineage>
</organism>
<keyword evidence="3 7" id="KW-0863">Zinc-finger</keyword>
<dbReference type="CDD" id="cd10747">
    <property type="entry name" value="DnaJ_C"/>
    <property type="match status" value="1"/>
</dbReference>
<keyword evidence="1 7" id="KW-0479">Metal-binding</keyword>
<dbReference type="STRING" id="47427.A0A2H3E0C1"/>
<dbReference type="InterPro" id="IPR001623">
    <property type="entry name" value="DnaJ_domain"/>
</dbReference>
<dbReference type="GO" id="GO:0005524">
    <property type="term" value="F:ATP binding"/>
    <property type="evidence" value="ECO:0007669"/>
    <property type="project" value="InterPro"/>
</dbReference>
<dbReference type="OrthoDB" id="10256793at2759"/>
<evidence type="ECO:0000256" key="5">
    <source>
        <dbReference type="ARBA" id="ARBA00023186"/>
    </source>
</evidence>
<feature type="domain" description="J" evidence="9">
    <location>
        <begin position="154"/>
        <end position="218"/>
    </location>
</feature>
<dbReference type="GO" id="GO:0031072">
    <property type="term" value="F:heat shock protein binding"/>
    <property type="evidence" value="ECO:0007669"/>
    <property type="project" value="InterPro"/>
</dbReference>
<dbReference type="SMART" id="SM00271">
    <property type="entry name" value="DnaJ"/>
    <property type="match status" value="1"/>
</dbReference>
<feature type="domain" description="SET" evidence="10">
    <location>
        <begin position="47"/>
        <end position="148"/>
    </location>
</feature>
<evidence type="ECO:0000256" key="6">
    <source>
        <dbReference type="ARBA" id="ARBA00072890"/>
    </source>
</evidence>
<dbReference type="PRINTS" id="PR00625">
    <property type="entry name" value="JDOMAIN"/>
</dbReference>
<dbReference type="SUPFAM" id="SSF57938">
    <property type="entry name" value="DnaJ/Hsp40 cysteine-rich domain"/>
    <property type="match status" value="1"/>
</dbReference>
<dbReference type="CDD" id="cd06257">
    <property type="entry name" value="DnaJ"/>
    <property type="match status" value="1"/>
</dbReference>
<keyword evidence="4 7" id="KW-0862">Zinc</keyword>
<dbReference type="Gene3D" id="1.10.287.110">
    <property type="entry name" value="DnaJ domain"/>
    <property type="match status" value="1"/>
</dbReference>
<dbReference type="InterPro" id="IPR018253">
    <property type="entry name" value="DnaJ_domain_CS"/>
</dbReference>
<evidence type="ECO:0000259" key="9">
    <source>
        <dbReference type="PROSITE" id="PS50076"/>
    </source>
</evidence>
<dbReference type="PROSITE" id="PS50280">
    <property type="entry name" value="SET"/>
    <property type="match status" value="1"/>
</dbReference>
<feature type="domain" description="CR-type" evidence="11">
    <location>
        <begin position="298"/>
        <end position="379"/>
    </location>
</feature>
<dbReference type="PROSITE" id="PS50076">
    <property type="entry name" value="DNAJ_2"/>
    <property type="match status" value="1"/>
</dbReference>
<dbReference type="PANTHER" id="PTHR43096">
    <property type="entry name" value="DNAJ HOMOLOG 1, MITOCHONDRIAL-RELATED"/>
    <property type="match status" value="1"/>
</dbReference>
<proteinExistence type="inferred from homology"/>
<keyword evidence="13" id="KW-1185">Reference proteome</keyword>
<evidence type="ECO:0000256" key="4">
    <source>
        <dbReference type="ARBA" id="ARBA00022833"/>
    </source>
</evidence>
<protein>
    <recommendedName>
        <fullName evidence="6">DnaJ homolog 1, mitochondrial</fullName>
    </recommendedName>
</protein>
<feature type="zinc finger region" description="CR-type" evidence="7">
    <location>
        <begin position="298"/>
        <end position="379"/>
    </location>
</feature>
<reference evidence="13" key="1">
    <citation type="journal article" date="2017" name="Nat. Ecol. Evol.">
        <title>Genome expansion and lineage-specific genetic innovations in the forest pathogenic fungi Armillaria.</title>
        <authorList>
            <person name="Sipos G."/>
            <person name="Prasanna A.N."/>
            <person name="Walter M.C."/>
            <person name="O'Connor E."/>
            <person name="Balint B."/>
            <person name="Krizsan K."/>
            <person name="Kiss B."/>
            <person name="Hess J."/>
            <person name="Varga T."/>
            <person name="Slot J."/>
            <person name="Riley R."/>
            <person name="Boka B."/>
            <person name="Rigling D."/>
            <person name="Barry K."/>
            <person name="Lee J."/>
            <person name="Mihaltcheva S."/>
            <person name="LaButti K."/>
            <person name="Lipzen A."/>
            <person name="Waldron R."/>
            <person name="Moloney N.M."/>
            <person name="Sperisen C."/>
            <person name="Kredics L."/>
            <person name="Vagvoelgyi C."/>
            <person name="Patrignani A."/>
            <person name="Fitzpatrick D."/>
            <person name="Nagy I."/>
            <person name="Doyle S."/>
            <person name="Anderson J.B."/>
            <person name="Grigoriev I.V."/>
            <person name="Gueldener U."/>
            <person name="Muensterkoetter M."/>
            <person name="Nagy L.G."/>
        </authorList>
    </citation>
    <scope>NUCLEOTIDE SEQUENCE [LARGE SCALE GENOMIC DNA]</scope>
    <source>
        <strain evidence="13">Ar21-2</strain>
    </source>
</reference>
<feature type="compositionally biased region" description="Basic and acidic residues" evidence="8">
    <location>
        <begin position="519"/>
        <end position="530"/>
    </location>
</feature>
<dbReference type="InterPro" id="IPR002939">
    <property type="entry name" value="DnaJ_C"/>
</dbReference>
<evidence type="ECO:0000313" key="13">
    <source>
        <dbReference type="Proteomes" id="UP000217790"/>
    </source>
</evidence>
<dbReference type="GO" id="GO:0042026">
    <property type="term" value="P:protein refolding"/>
    <property type="evidence" value="ECO:0007669"/>
    <property type="project" value="TreeGrafter"/>
</dbReference>
<name>A0A2H3E0C1_ARMGA</name>
<dbReference type="CDD" id="cd10719">
    <property type="entry name" value="DnaJ_zf"/>
    <property type="match status" value="1"/>
</dbReference>
<dbReference type="GO" id="GO:0009408">
    <property type="term" value="P:response to heat"/>
    <property type="evidence" value="ECO:0007669"/>
    <property type="project" value="InterPro"/>
</dbReference>
<keyword evidence="5" id="KW-0143">Chaperone</keyword>
<dbReference type="InterPro" id="IPR008971">
    <property type="entry name" value="HSP40/DnaJ_pept-bd"/>
</dbReference>
<dbReference type="SUPFAM" id="SSF49493">
    <property type="entry name" value="HSP40/DnaJ peptide-binding domain"/>
    <property type="match status" value="2"/>
</dbReference>
<dbReference type="SUPFAM" id="SSF46565">
    <property type="entry name" value="Chaperone J-domain"/>
    <property type="match status" value="1"/>
</dbReference>
<feature type="compositionally biased region" description="Polar residues" evidence="8">
    <location>
        <begin position="533"/>
        <end position="543"/>
    </location>
</feature>
<feature type="compositionally biased region" description="Polar residues" evidence="8">
    <location>
        <begin position="553"/>
        <end position="562"/>
    </location>
</feature>
<dbReference type="InterPro" id="IPR001305">
    <property type="entry name" value="HSP_DnaJ_Cys-rich_dom"/>
</dbReference>
<evidence type="ECO:0000259" key="11">
    <source>
        <dbReference type="PROSITE" id="PS51188"/>
    </source>
</evidence>
<dbReference type="Pfam" id="PF01556">
    <property type="entry name" value="DnaJ_C"/>
    <property type="match status" value="1"/>
</dbReference>
<sequence length="596" mass="63784">MSRSPPPHWPKDVVYLSSPTYHASVSMDARKFMEPSPVKKGSWGKSSAVVIRRISRPEHPAFGQLGLFAAKKIPPKTHIVDYIDGSCIGVDAGRMGNEARFVNDFRGIKDKPNAVFADRRSEFGDLRMGIWSSHEGIKKGDEIVVSYASAAPKDPYSVLGVNKDATAAEIKKVYFSLARKYHPDTNPDANARDKFVEIQEAYDVLKDEKKRAAYDQYGSTSQQPGFDPNAFSQAFRNGQGFGGFKDFSSGFGPDVGGGSSFFESLFGALNNGPGSRQRSRGEDLEVSVGVSFMESCKGTKRSVKISPVVDCLTCSGLGLKPGAKRTTCTACSGSGTRTFVIDSGFQMASTCPSCSGVGSTIPRGSQCGSCGGVGKVRAPQTIEVDIPPGVEDGMTIRVPKAGDAPVTGKGTPGDLFVRVSVAPSKQFTRQGANLFHEVKVPFHTALLGGRVRVPTIDGDVDVRLPGGTQQGEEMVLKGRGVPEVRNGLSGDLYVTFSVVLPRSLSKRQRQLLQEYADDIDGRSTSKDSKGGNKASQSSSPSQGKGTGHDNGMPSFTHQSPSQGGLVFLAAEDTPREVDKEAKEDQDEDQEKKRATA</sequence>
<dbReference type="Gene3D" id="2.60.260.20">
    <property type="entry name" value="Urease metallochaperone UreE, N-terminal domain"/>
    <property type="match status" value="2"/>
</dbReference>
<evidence type="ECO:0000256" key="7">
    <source>
        <dbReference type="PROSITE-ProRule" id="PRU00546"/>
    </source>
</evidence>
<dbReference type="InterPro" id="IPR036869">
    <property type="entry name" value="J_dom_sf"/>
</dbReference>
<dbReference type="PROSITE" id="PS00636">
    <property type="entry name" value="DNAJ_1"/>
    <property type="match status" value="1"/>
</dbReference>
<dbReference type="InterPro" id="IPR012724">
    <property type="entry name" value="DnaJ"/>
</dbReference>
<dbReference type="AlphaFoldDB" id="A0A2H3E0C1"/>
<dbReference type="EMBL" id="KZ293646">
    <property type="protein sequence ID" value="PBL00882.1"/>
    <property type="molecule type" value="Genomic_DNA"/>
</dbReference>
<dbReference type="PROSITE" id="PS51188">
    <property type="entry name" value="ZF_CR"/>
    <property type="match status" value="1"/>
</dbReference>
<feature type="region of interest" description="Disordered" evidence="8">
    <location>
        <begin position="515"/>
        <end position="596"/>
    </location>
</feature>
<dbReference type="HAMAP" id="MF_01152">
    <property type="entry name" value="DnaJ"/>
    <property type="match status" value="1"/>
</dbReference>
<evidence type="ECO:0000256" key="2">
    <source>
        <dbReference type="ARBA" id="ARBA00022737"/>
    </source>
</evidence>
<evidence type="ECO:0000256" key="3">
    <source>
        <dbReference type="ARBA" id="ARBA00022771"/>
    </source>
</evidence>
<dbReference type="FunCoup" id="A0A2H3E0C1">
    <property type="interactions" value="453"/>
</dbReference>
<evidence type="ECO:0000256" key="8">
    <source>
        <dbReference type="SAM" id="MobiDB-lite"/>
    </source>
</evidence>